<dbReference type="EMBL" id="JACXVP010000005">
    <property type="protein sequence ID" value="KAG5606115.1"/>
    <property type="molecule type" value="Genomic_DNA"/>
</dbReference>
<keyword evidence="3" id="KW-1185">Reference proteome</keyword>
<dbReference type="OrthoDB" id="1327189at2759"/>
<protein>
    <submittedName>
        <fullName evidence="2">Uncharacterized protein</fullName>
    </submittedName>
</protein>
<evidence type="ECO:0000313" key="3">
    <source>
        <dbReference type="Proteomes" id="UP000824120"/>
    </source>
</evidence>
<feature type="region of interest" description="Disordered" evidence="1">
    <location>
        <begin position="54"/>
        <end position="76"/>
    </location>
</feature>
<gene>
    <name evidence="2" type="ORF">H5410_027607</name>
</gene>
<evidence type="ECO:0000313" key="2">
    <source>
        <dbReference type="EMBL" id="KAG5606115.1"/>
    </source>
</evidence>
<feature type="region of interest" description="Disordered" evidence="1">
    <location>
        <begin position="1"/>
        <end position="22"/>
    </location>
</feature>
<organism evidence="2 3">
    <name type="scientific">Solanum commersonii</name>
    <name type="common">Commerson's wild potato</name>
    <name type="synonym">Commerson's nightshade</name>
    <dbReference type="NCBI Taxonomy" id="4109"/>
    <lineage>
        <taxon>Eukaryota</taxon>
        <taxon>Viridiplantae</taxon>
        <taxon>Streptophyta</taxon>
        <taxon>Embryophyta</taxon>
        <taxon>Tracheophyta</taxon>
        <taxon>Spermatophyta</taxon>
        <taxon>Magnoliopsida</taxon>
        <taxon>eudicotyledons</taxon>
        <taxon>Gunneridae</taxon>
        <taxon>Pentapetalae</taxon>
        <taxon>asterids</taxon>
        <taxon>lamiids</taxon>
        <taxon>Solanales</taxon>
        <taxon>Solanaceae</taxon>
        <taxon>Solanoideae</taxon>
        <taxon>Solaneae</taxon>
        <taxon>Solanum</taxon>
    </lineage>
</organism>
<dbReference type="Proteomes" id="UP000824120">
    <property type="component" value="Chromosome 5"/>
</dbReference>
<evidence type="ECO:0000256" key="1">
    <source>
        <dbReference type="SAM" id="MobiDB-lite"/>
    </source>
</evidence>
<feature type="region of interest" description="Disordered" evidence="1">
    <location>
        <begin position="239"/>
        <end position="282"/>
    </location>
</feature>
<comment type="caution">
    <text evidence="2">The sequence shown here is derived from an EMBL/GenBank/DDBJ whole genome shotgun (WGS) entry which is preliminary data.</text>
</comment>
<accession>A0A9J5YZN0</accession>
<proteinExistence type="predicted"/>
<feature type="compositionally biased region" description="Basic and acidic residues" evidence="1">
    <location>
        <begin position="1"/>
        <end position="11"/>
    </location>
</feature>
<reference evidence="2 3" key="1">
    <citation type="submission" date="2020-09" db="EMBL/GenBank/DDBJ databases">
        <title>De no assembly of potato wild relative species, Solanum commersonii.</title>
        <authorList>
            <person name="Cho K."/>
        </authorList>
    </citation>
    <scope>NUCLEOTIDE SEQUENCE [LARGE SCALE GENOMIC DNA]</scope>
    <source>
        <strain evidence="2">LZ3.2</strain>
        <tissue evidence="2">Leaf</tissue>
    </source>
</reference>
<name>A0A9J5YZN0_SOLCO</name>
<sequence length="317" mass="35624">MEGKLPADRFRPPNPSTVMHKPNIFSPLQESSLESTYSSSQLIKEAIHIAMVERDQNRGKGTGEKDSQSHDIHNSQKSHDFIILVERNPQARRRGILVIRDKSDIGDCTTGRGGHHIEASSTFNGGIAGSGDSAEILVKNFENFQYEEERRVYSQTQIQHREGKQHVQELGKSSTSHMDEKLIKKQGKDTNIIHIDKSCSTVIPAIQAHLNSGTEQCRNENDQMKTWVSKAQGKGNTVYQDNYPRISSNFDKQVPKSNTNNVRSDRPQVNPHNPSKTDPLAAPTPYIVVQTYADRLRYNQAKCDVPITLRAPEITTK</sequence>
<dbReference type="AlphaFoldDB" id="A0A9J5YZN0"/>
<feature type="compositionally biased region" description="Polar residues" evidence="1">
    <location>
        <begin position="239"/>
        <end position="262"/>
    </location>
</feature>